<dbReference type="AlphaFoldDB" id="A0A212QY73"/>
<protein>
    <recommendedName>
        <fullName evidence="8">TIGR03862 family flavoprotein</fullName>
    </recommendedName>
</protein>
<dbReference type="InterPro" id="IPR022460">
    <property type="entry name" value="Flavoprotein_PP4765"/>
</dbReference>
<dbReference type="PANTHER" id="PTHR42887">
    <property type="entry name" value="OS12G0638800 PROTEIN"/>
    <property type="match status" value="1"/>
</dbReference>
<evidence type="ECO:0000313" key="6">
    <source>
        <dbReference type="EMBL" id="SNB64493.1"/>
    </source>
</evidence>
<dbReference type="NCBIfam" id="TIGR00275">
    <property type="entry name" value="aminoacetone oxidase family FAD-binding enzyme"/>
    <property type="match status" value="1"/>
</dbReference>
<dbReference type="Pfam" id="PF03486">
    <property type="entry name" value="HI0933_like"/>
    <property type="match status" value="1"/>
</dbReference>
<evidence type="ECO:0000313" key="7">
    <source>
        <dbReference type="Proteomes" id="UP000197065"/>
    </source>
</evidence>
<dbReference type="SUPFAM" id="SSF160996">
    <property type="entry name" value="HI0933 insert domain-like"/>
    <property type="match status" value="1"/>
</dbReference>
<sequence>MLVIASVARQKAAMNDPVVRPNSLDLLVVGAGPAGLMAAEIVSAQGYRVAVVDRMPSPGRKFLMAGLGGLNITHSEPLAAFIERYGNARPFLEPAIRRFPPAAVREWAMELGEETFVGSSGRVFPRSLKASPLLRAWLRRLGSLGVTFLPNVKWDGCTYGNVHKLRTSTGRLDEVSPRATILALGGGSWGRLGSDGSWLETLETLGIGCAAFRPSNCGFGMAWSDSFRQRFAGTPLKRLRLRFAQWESQGELVVTQAGLEGGALYALSGPIRDQAALTGSASVTLDLLPDRDEAALTQRLAKQPTQQSLSNRLRKATSLPPVAINLLREVRGSDLPREPAALAALIKNLPLRLSGPIGLERAISTAGGVRWEEIDPSFMLRRLPGVFVAGEMIDWEAPTGGYLLQACMATGAAAGEGALQYLARSPENPQHAP</sequence>
<keyword evidence="7" id="KW-1185">Reference proteome</keyword>
<dbReference type="InterPro" id="IPR036188">
    <property type="entry name" value="FAD/NAD-bd_sf"/>
</dbReference>
<comment type="cofactor">
    <cofactor evidence="1">
        <name>FAD</name>
        <dbReference type="ChEBI" id="CHEBI:57692"/>
    </cofactor>
</comment>
<dbReference type="InterPro" id="IPR055178">
    <property type="entry name" value="RsdA/BaiN/AoA(So)-like_dom"/>
</dbReference>
<accession>A0A212QY73</accession>
<dbReference type="InterPro" id="IPR004792">
    <property type="entry name" value="BaiN-like"/>
</dbReference>
<feature type="domain" description="RsdA/BaiN/AoA(So)-like Rossmann fold-like" evidence="4">
    <location>
        <begin position="25"/>
        <end position="416"/>
    </location>
</feature>
<keyword evidence="2" id="KW-0285">Flavoprotein</keyword>
<dbReference type="PANTHER" id="PTHR42887:SF1">
    <property type="entry name" value="BLR3961 PROTEIN"/>
    <property type="match status" value="1"/>
</dbReference>
<dbReference type="InterPro" id="IPR057661">
    <property type="entry name" value="RsdA/BaiN/AoA(So)_Rossmann"/>
</dbReference>
<evidence type="ECO:0000256" key="1">
    <source>
        <dbReference type="ARBA" id="ARBA00001974"/>
    </source>
</evidence>
<proteinExistence type="predicted"/>
<dbReference type="Gene3D" id="1.10.8.260">
    <property type="entry name" value="HI0933 insert domain-like"/>
    <property type="match status" value="1"/>
</dbReference>
<evidence type="ECO:0008006" key="8">
    <source>
        <dbReference type="Google" id="ProtNLM"/>
    </source>
</evidence>
<dbReference type="Gene3D" id="3.50.50.60">
    <property type="entry name" value="FAD/NAD(P)-binding domain"/>
    <property type="match status" value="1"/>
</dbReference>
<dbReference type="NCBIfam" id="TIGR03862">
    <property type="entry name" value="flavo_PP4765"/>
    <property type="match status" value="1"/>
</dbReference>
<reference evidence="6 7" key="1">
    <citation type="submission" date="2017-06" db="EMBL/GenBank/DDBJ databases">
        <authorList>
            <person name="Kim H.J."/>
            <person name="Triplett B.A."/>
        </authorList>
    </citation>
    <scope>NUCLEOTIDE SEQUENCE [LARGE SCALE GENOMIC DNA]</scope>
    <source>
        <strain evidence="6 7">B29T1</strain>
    </source>
</reference>
<keyword evidence="3" id="KW-0274">FAD</keyword>
<feature type="domain" description="RsdA/BaiN/AoA(So)-like insert" evidence="5">
    <location>
        <begin position="213"/>
        <end position="364"/>
    </location>
</feature>
<dbReference type="InterPro" id="IPR023166">
    <property type="entry name" value="BaiN-like_dom_sf"/>
</dbReference>
<dbReference type="Pfam" id="PF22780">
    <property type="entry name" value="HI0933_like_1st"/>
    <property type="match status" value="1"/>
</dbReference>
<dbReference type="Gene3D" id="2.40.30.10">
    <property type="entry name" value="Translation factors"/>
    <property type="match status" value="1"/>
</dbReference>
<evidence type="ECO:0000256" key="2">
    <source>
        <dbReference type="ARBA" id="ARBA00022630"/>
    </source>
</evidence>
<evidence type="ECO:0000256" key="3">
    <source>
        <dbReference type="ARBA" id="ARBA00022827"/>
    </source>
</evidence>
<gene>
    <name evidence="6" type="ORF">SAMN07250955_10492</name>
</gene>
<dbReference type="SUPFAM" id="SSF51905">
    <property type="entry name" value="FAD/NAD(P)-binding domain"/>
    <property type="match status" value="1"/>
</dbReference>
<dbReference type="EMBL" id="FYEH01000004">
    <property type="protein sequence ID" value="SNB64493.1"/>
    <property type="molecule type" value="Genomic_DNA"/>
</dbReference>
<name>A0A212QY73_9PROT</name>
<evidence type="ECO:0000259" key="4">
    <source>
        <dbReference type="Pfam" id="PF03486"/>
    </source>
</evidence>
<dbReference type="Proteomes" id="UP000197065">
    <property type="component" value="Unassembled WGS sequence"/>
</dbReference>
<organism evidence="6 7">
    <name type="scientific">Arboricoccus pini</name>
    <dbReference type="NCBI Taxonomy" id="1963835"/>
    <lineage>
        <taxon>Bacteria</taxon>
        <taxon>Pseudomonadati</taxon>
        <taxon>Pseudomonadota</taxon>
        <taxon>Alphaproteobacteria</taxon>
        <taxon>Geminicoccales</taxon>
        <taxon>Geminicoccaceae</taxon>
        <taxon>Arboricoccus</taxon>
    </lineage>
</organism>
<evidence type="ECO:0000259" key="5">
    <source>
        <dbReference type="Pfam" id="PF22780"/>
    </source>
</evidence>